<dbReference type="PROSITE" id="PS51184">
    <property type="entry name" value="JMJC"/>
    <property type="match status" value="1"/>
</dbReference>
<dbReference type="SUPFAM" id="SSF51197">
    <property type="entry name" value="Clavaminate synthase-like"/>
    <property type="match status" value="1"/>
</dbReference>
<dbReference type="InterPro" id="IPR039994">
    <property type="entry name" value="NO66-like"/>
</dbReference>
<dbReference type="GO" id="GO:0046872">
    <property type="term" value="F:metal ion binding"/>
    <property type="evidence" value="ECO:0007669"/>
    <property type="project" value="UniProtKB-KW"/>
</dbReference>
<gene>
    <name evidence="7" type="ORF">DFR38_11595</name>
</gene>
<dbReference type="RefSeq" id="WP_059287092.1">
    <property type="nucleotide sequence ID" value="NZ_LNQU01000147.1"/>
</dbReference>
<sequence>MKPMTLLGGLTPEQFLNEYWQKKPLLIRGALTDVGPHVDFKCLSELAMQDDVESRLIENRNGKWHLERGPFRPARFRKLGETDWTILVQNVNHHLPHIDKILWQFDFIPFARLDDLMISYAPPGGTVGPHFDSYDVFLLQVGGRKRWQISSQADDDFIPDAPIRVLQDFRVEEEFVLEHGDMLYLPPKCAHYGVALEPGMTYSIGFRAAPTQELATQFLVYLQDRICLEGRYADPELQRQSDPARISDEMVDKVSQMLSQISWDKQVVSDFLGHYLTEPKAHVFYDAPEDELDEDEFAAALGEKGIELDRKSLILFHHGMFYCNGELLEIEPDDVAVWQQFANQRRLSAADIRPSLLDQLYQGYLTGYWHFPQSVAK</sequence>
<organism evidence="7 8">
    <name type="scientific">Aquitalea magnusonii</name>
    <dbReference type="NCBI Taxonomy" id="332411"/>
    <lineage>
        <taxon>Bacteria</taxon>
        <taxon>Pseudomonadati</taxon>
        <taxon>Pseudomonadota</taxon>
        <taxon>Betaproteobacteria</taxon>
        <taxon>Neisseriales</taxon>
        <taxon>Chromobacteriaceae</taxon>
        <taxon>Aquitalea</taxon>
    </lineage>
</organism>
<dbReference type="Gene3D" id="2.60.120.650">
    <property type="entry name" value="Cupin"/>
    <property type="match status" value="1"/>
</dbReference>
<keyword evidence="2" id="KW-0479">Metal-binding</keyword>
<dbReference type="GO" id="GO:0005840">
    <property type="term" value="C:ribosome"/>
    <property type="evidence" value="ECO:0007669"/>
    <property type="project" value="UniProtKB-KW"/>
</dbReference>
<feature type="domain" description="JmjC" evidence="6">
    <location>
        <begin position="97"/>
        <end position="223"/>
    </location>
</feature>
<proteinExistence type="predicted"/>
<name>A0A318JA73_9NEIS</name>
<dbReference type="EMBL" id="QJKC01000015">
    <property type="protein sequence ID" value="PXX43467.1"/>
    <property type="molecule type" value="Genomic_DNA"/>
</dbReference>
<keyword evidence="5" id="KW-0408">Iron</keyword>
<dbReference type="PANTHER" id="PTHR13096:SF8">
    <property type="entry name" value="RIBOSOMAL OXYGENASE 1"/>
    <property type="match status" value="1"/>
</dbReference>
<keyword evidence="8" id="KW-1185">Reference proteome</keyword>
<evidence type="ECO:0000259" key="6">
    <source>
        <dbReference type="PROSITE" id="PS51184"/>
    </source>
</evidence>
<dbReference type="Pfam" id="PF20514">
    <property type="entry name" value="WHD_ROXA"/>
    <property type="match status" value="1"/>
</dbReference>
<evidence type="ECO:0000313" key="8">
    <source>
        <dbReference type="Proteomes" id="UP000248395"/>
    </source>
</evidence>
<protein>
    <submittedName>
        <fullName evidence="7">50S ribosomal protein L16 3-hydroxylase</fullName>
    </submittedName>
</protein>
<dbReference type="Gene3D" id="3.40.366.30">
    <property type="entry name" value="50S ribosomal protein L16 arginine hydroxylase, Chain A, Domain 2"/>
    <property type="match status" value="1"/>
</dbReference>
<dbReference type="AlphaFoldDB" id="A0A318JA73"/>
<dbReference type="Pfam" id="PF08007">
    <property type="entry name" value="JmjC_2"/>
    <property type="match status" value="1"/>
</dbReference>
<dbReference type="PANTHER" id="PTHR13096">
    <property type="entry name" value="MINA53 MYC INDUCED NUCLEAR ANTIGEN"/>
    <property type="match status" value="1"/>
</dbReference>
<evidence type="ECO:0000256" key="1">
    <source>
        <dbReference type="ARBA" id="ARBA00001954"/>
    </source>
</evidence>
<dbReference type="OrthoDB" id="9764016at2"/>
<dbReference type="SMART" id="SM00558">
    <property type="entry name" value="JmjC"/>
    <property type="match status" value="1"/>
</dbReference>
<keyword evidence="4" id="KW-0560">Oxidoreductase</keyword>
<keyword evidence="7" id="KW-0689">Ribosomal protein</keyword>
<accession>A0A318JA73</accession>
<keyword evidence="3" id="KW-0223">Dioxygenase</keyword>
<evidence type="ECO:0000256" key="5">
    <source>
        <dbReference type="ARBA" id="ARBA00023004"/>
    </source>
</evidence>
<evidence type="ECO:0000256" key="4">
    <source>
        <dbReference type="ARBA" id="ARBA00023002"/>
    </source>
</evidence>
<evidence type="ECO:0000313" key="7">
    <source>
        <dbReference type="EMBL" id="PXX43467.1"/>
    </source>
</evidence>
<comment type="caution">
    <text evidence="7">The sequence shown here is derived from an EMBL/GenBank/DDBJ whole genome shotgun (WGS) entry which is preliminary data.</text>
</comment>
<keyword evidence="7" id="KW-0687">Ribonucleoprotein</keyword>
<comment type="cofactor">
    <cofactor evidence="1">
        <name>Fe(2+)</name>
        <dbReference type="ChEBI" id="CHEBI:29033"/>
    </cofactor>
</comment>
<dbReference type="GO" id="GO:0016706">
    <property type="term" value="F:2-oxoglutarate-dependent dioxygenase activity"/>
    <property type="evidence" value="ECO:0007669"/>
    <property type="project" value="TreeGrafter"/>
</dbReference>
<reference evidence="7 8" key="1">
    <citation type="submission" date="2018-05" db="EMBL/GenBank/DDBJ databases">
        <title>Genomic Encyclopedia of Type Strains, Phase IV (KMG-IV): sequencing the most valuable type-strain genomes for metagenomic binning, comparative biology and taxonomic classification.</title>
        <authorList>
            <person name="Goeker M."/>
        </authorList>
    </citation>
    <scope>NUCLEOTIDE SEQUENCE [LARGE SCALE GENOMIC DNA]</scope>
    <source>
        <strain evidence="7 8">DSM 25134</strain>
    </source>
</reference>
<evidence type="ECO:0000256" key="3">
    <source>
        <dbReference type="ARBA" id="ARBA00022964"/>
    </source>
</evidence>
<dbReference type="InterPro" id="IPR046799">
    <property type="entry name" value="ROXA-like_wH"/>
</dbReference>
<dbReference type="InterPro" id="IPR003347">
    <property type="entry name" value="JmjC_dom"/>
</dbReference>
<dbReference type="Proteomes" id="UP000248395">
    <property type="component" value="Unassembled WGS sequence"/>
</dbReference>
<evidence type="ECO:0000256" key="2">
    <source>
        <dbReference type="ARBA" id="ARBA00022723"/>
    </source>
</evidence>